<evidence type="ECO:0000256" key="2">
    <source>
        <dbReference type="ARBA" id="ARBA00007104"/>
    </source>
</evidence>
<keyword evidence="11" id="KW-1185">Reference proteome</keyword>
<reference evidence="10" key="2">
    <citation type="submission" date="2021-04" db="EMBL/GenBank/DDBJ databases">
        <authorList>
            <person name="Podell S."/>
        </authorList>
    </citation>
    <scope>NUCLEOTIDE SEQUENCE</scope>
    <source>
        <strain evidence="10">Hildebrandi</strain>
    </source>
</reference>
<dbReference type="AlphaFoldDB" id="A0A9K3M1Q4"/>
<feature type="signal peptide" evidence="8">
    <location>
        <begin position="1"/>
        <end position="32"/>
    </location>
</feature>
<name>A0A9K3M1Q4_9STRA</name>
<feature type="transmembrane region" description="Helical" evidence="7">
    <location>
        <begin position="202"/>
        <end position="224"/>
    </location>
</feature>
<accession>A0A9K3M1Q4</accession>
<comment type="caution">
    <text evidence="10">The sequence shown here is derived from an EMBL/GenBank/DDBJ whole genome shotgun (WGS) entry which is preliminary data.</text>
</comment>
<dbReference type="GO" id="GO:0016020">
    <property type="term" value="C:membrane"/>
    <property type="evidence" value="ECO:0007669"/>
    <property type="project" value="UniProtKB-SubCell"/>
</dbReference>
<dbReference type="EMBL" id="JAGRRH010000004">
    <property type="protein sequence ID" value="KAG7371286.1"/>
    <property type="molecule type" value="Genomic_DNA"/>
</dbReference>
<feature type="domain" description="GOLD" evidence="9">
    <location>
        <begin position="33"/>
        <end position="229"/>
    </location>
</feature>
<comment type="subcellular location">
    <subcellularLocation>
        <location evidence="1">Membrane</location>
        <topology evidence="1">Single-pass type I membrane protein</topology>
    </subcellularLocation>
</comment>
<keyword evidence="3 7" id="KW-0812">Transmembrane</keyword>
<comment type="similarity">
    <text evidence="2">Belongs to the EMP24/GP25L family.</text>
</comment>
<gene>
    <name evidence="10" type="ORF">IV203_019856</name>
</gene>
<reference evidence="10" key="1">
    <citation type="journal article" date="2021" name="Sci. Rep.">
        <title>Diploid genomic architecture of Nitzschia inconspicua, an elite biomass production diatom.</title>
        <authorList>
            <person name="Oliver A."/>
            <person name="Podell S."/>
            <person name="Pinowska A."/>
            <person name="Traller J.C."/>
            <person name="Smith S.R."/>
            <person name="McClure R."/>
            <person name="Beliaev A."/>
            <person name="Bohutskyi P."/>
            <person name="Hill E.A."/>
            <person name="Rabines A."/>
            <person name="Zheng H."/>
            <person name="Allen L.Z."/>
            <person name="Kuo A."/>
            <person name="Grigoriev I.V."/>
            <person name="Allen A.E."/>
            <person name="Hazlebeck D."/>
            <person name="Allen E.E."/>
        </authorList>
    </citation>
    <scope>NUCLEOTIDE SEQUENCE</scope>
    <source>
        <strain evidence="10">Hildebrandi</strain>
    </source>
</reference>
<organism evidence="10 11">
    <name type="scientific">Nitzschia inconspicua</name>
    <dbReference type="NCBI Taxonomy" id="303405"/>
    <lineage>
        <taxon>Eukaryota</taxon>
        <taxon>Sar</taxon>
        <taxon>Stramenopiles</taxon>
        <taxon>Ochrophyta</taxon>
        <taxon>Bacillariophyta</taxon>
        <taxon>Bacillariophyceae</taxon>
        <taxon>Bacillariophycidae</taxon>
        <taxon>Bacillariales</taxon>
        <taxon>Bacillariaceae</taxon>
        <taxon>Nitzschia</taxon>
    </lineage>
</organism>
<evidence type="ECO:0000256" key="8">
    <source>
        <dbReference type="SAM" id="SignalP"/>
    </source>
</evidence>
<sequence length="234" mass="27152">MFDFHHRQRVPSSAARLAVFLLFSTLWTVTQSAYIVSIPAKDEECYYIVTPPGSTYGATLHGNFDLLDDSVSPDPLSVIVLDYEQEHVLFRSRRRAREGIFQVSLKPDQHVYLCLQNGLVTAAGGRKATPERNHDGQVRTVGFQFTVQAKNAAQELMTQNERMIQSTENLAREIGNLKNHHEFMRTREAKHREVVEQTFSQLMRWLLLEVFTVIFIAGAQIMYFRRFLERRRYI</sequence>
<evidence type="ECO:0000256" key="5">
    <source>
        <dbReference type="ARBA" id="ARBA00022989"/>
    </source>
</evidence>
<evidence type="ECO:0000256" key="4">
    <source>
        <dbReference type="ARBA" id="ARBA00022729"/>
    </source>
</evidence>
<dbReference type="OrthoDB" id="39894at2759"/>
<keyword evidence="4 8" id="KW-0732">Signal</keyword>
<dbReference type="PANTHER" id="PTHR22811">
    <property type="entry name" value="TRANSMEMBRANE EMP24 DOMAIN-CONTAINING PROTEIN"/>
    <property type="match status" value="1"/>
</dbReference>
<evidence type="ECO:0000313" key="10">
    <source>
        <dbReference type="EMBL" id="KAG7371286.1"/>
    </source>
</evidence>
<evidence type="ECO:0000313" key="11">
    <source>
        <dbReference type="Proteomes" id="UP000693970"/>
    </source>
</evidence>
<evidence type="ECO:0000256" key="3">
    <source>
        <dbReference type="ARBA" id="ARBA00022692"/>
    </source>
</evidence>
<evidence type="ECO:0000256" key="1">
    <source>
        <dbReference type="ARBA" id="ARBA00004479"/>
    </source>
</evidence>
<dbReference type="InterPro" id="IPR015720">
    <property type="entry name" value="Emp24-like"/>
</dbReference>
<keyword evidence="6 7" id="KW-0472">Membrane</keyword>
<dbReference type="Pfam" id="PF01105">
    <property type="entry name" value="EMP24_GP25L"/>
    <property type="match status" value="1"/>
</dbReference>
<evidence type="ECO:0000259" key="9">
    <source>
        <dbReference type="SMART" id="SM01190"/>
    </source>
</evidence>
<protein>
    <submittedName>
        <fullName evidence="10">Emp24/gp25L/p24 family protein</fullName>
    </submittedName>
</protein>
<feature type="chain" id="PRO_5039894223" evidence="8">
    <location>
        <begin position="33"/>
        <end position="234"/>
    </location>
</feature>
<dbReference type="Proteomes" id="UP000693970">
    <property type="component" value="Unassembled WGS sequence"/>
</dbReference>
<dbReference type="SMART" id="SM01190">
    <property type="entry name" value="EMP24_GP25L"/>
    <property type="match status" value="1"/>
</dbReference>
<keyword evidence="5 7" id="KW-1133">Transmembrane helix</keyword>
<proteinExistence type="inferred from homology"/>
<evidence type="ECO:0000256" key="7">
    <source>
        <dbReference type="SAM" id="Phobius"/>
    </source>
</evidence>
<evidence type="ECO:0000256" key="6">
    <source>
        <dbReference type="ARBA" id="ARBA00023136"/>
    </source>
</evidence>
<dbReference type="InterPro" id="IPR009038">
    <property type="entry name" value="GOLD_dom"/>
</dbReference>